<keyword evidence="2" id="KW-1185">Reference proteome</keyword>
<gene>
    <name evidence="1" type="ORF">O3M35_007858</name>
</gene>
<name>A0AAW1DG27_9HEMI</name>
<dbReference type="AlphaFoldDB" id="A0AAW1DG27"/>
<reference evidence="1 2" key="1">
    <citation type="submission" date="2022-12" db="EMBL/GenBank/DDBJ databases">
        <title>Chromosome-level genome assembly of true bugs.</title>
        <authorList>
            <person name="Ma L."/>
            <person name="Li H."/>
        </authorList>
    </citation>
    <scope>NUCLEOTIDE SEQUENCE [LARGE SCALE GENOMIC DNA]</scope>
    <source>
        <strain evidence="1">Lab_2022b</strain>
    </source>
</reference>
<evidence type="ECO:0000313" key="2">
    <source>
        <dbReference type="Proteomes" id="UP001461498"/>
    </source>
</evidence>
<sequence length="179" mass="21231">MKPNELQCFDPETNKMVDNPVFTTVESLLQHEADNITLKNEAEFTKSEVRRIFGQMKKMLSEIKQLSEKKTKVDKELKERMILRFGREVNMQEMIEFAIKGLIHSQKDKASFKNKEMKTEMKVLSNKLYDKTSELLEATRENTNKMHIKCALLEERNKTMEYLLKVIMPLQYRDELLLH</sequence>
<accession>A0AAW1DG27</accession>
<dbReference type="Proteomes" id="UP001461498">
    <property type="component" value="Unassembled WGS sequence"/>
</dbReference>
<dbReference type="EMBL" id="JAPXFL010000004">
    <property type="protein sequence ID" value="KAK9508128.1"/>
    <property type="molecule type" value="Genomic_DNA"/>
</dbReference>
<comment type="caution">
    <text evidence="1">The sequence shown here is derived from an EMBL/GenBank/DDBJ whole genome shotgun (WGS) entry which is preliminary data.</text>
</comment>
<protein>
    <submittedName>
        <fullName evidence="1">Uncharacterized protein</fullName>
    </submittedName>
</protein>
<evidence type="ECO:0000313" key="1">
    <source>
        <dbReference type="EMBL" id="KAK9508128.1"/>
    </source>
</evidence>
<organism evidence="1 2">
    <name type="scientific">Rhynocoris fuscipes</name>
    <dbReference type="NCBI Taxonomy" id="488301"/>
    <lineage>
        <taxon>Eukaryota</taxon>
        <taxon>Metazoa</taxon>
        <taxon>Ecdysozoa</taxon>
        <taxon>Arthropoda</taxon>
        <taxon>Hexapoda</taxon>
        <taxon>Insecta</taxon>
        <taxon>Pterygota</taxon>
        <taxon>Neoptera</taxon>
        <taxon>Paraneoptera</taxon>
        <taxon>Hemiptera</taxon>
        <taxon>Heteroptera</taxon>
        <taxon>Panheteroptera</taxon>
        <taxon>Cimicomorpha</taxon>
        <taxon>Reduviidae</taxon>
        <taxon>Harpactorinae</taxon>
        <taxon>Harpactorini</taxon>
        <taxon>Rhynocoris</taxon>
    </lineage>
</organism>
<proteinExistence type="predicted"/>